<evidence type="ECO:0000313" key="9">
    <source>
        <dbReference type="EMBL" id="VDK53575.1"/>
    </source>
</evidence>
<evidence type="ECO:0000256" key="5">
    <source>
        <dbReference type="PROSITE-ProRule" id="PRU00576"/>
    </source>
</evidence>
<dbReference type="OrthoDB" id="5809160at2759"/>
<dbReference type="PROSITE" id="PS51230">
    <property type="entry name" value="EB1_C"/>
    <property type="match status" value="1"/>
</dbReference>
<gene>
    <name evidence="9" type="ORF">GPUH_LOCUS6145</name>
</gene>
<dbReference type="Gene3D" id="1.20.5.1430">
    <property type="match status" value="1"/>
</dbReference>
<evidence type="ECO:0000313" key="11">
    <source>
        <dbReference type="WBParaSite" id="GPUH_0000615201-mRNA-1"/>
    </source>
</evidence>
<feature type="region of interest" description="Disordered" evidence="7">
    <location>
        <begin position="72"/>
        <end position="103"/>
    </location>
</feature>
<sequence length="103" mass="11942">MQQKYEVEIEQLKESLIALTKENEFYFDKLRRIEKLCQNAQNSSTTLREEIMAILYEVKEGFAIFEDDPQVPAEAVGSNPEDTVDLEGQRSPEESFLNDSETY</sequence>
<dbReference type="WBParaSite" id="GPUH_0000615201-mRNA-1">
    <property type="protein sequence ID" value="GPUH_0000615201-mRNA-1"/>
    <property type="gene ID" value="GPUH_0000615201"/>
</dbReference>
<protein>
    <submittedName>
        <fullName evidence="11">EB1 C-terminal domain-containing protein</fullName>
    </submittedName>
</protein>
<dbReference type="InterPro" id="IPR027328">
    <property type="entry name" value="MAPRE"/>
</dbReference>
<evidence type="ECO:0000256" key="6">
    <source>
        <dbReference type="SAM" id="Coils"/>
    </source>
</evidence>
<dbReference type="EMBL" id="UYRT01013989">
    <property type="protein sequence ID" value="VDK53575.1"/>
    <property type="molecule type" value="Genomic_DNA"/>
</dbReference>
<evidence type="ECO:0000313" key="10">
    <source>
        <dbReference type="Proteomes" id="UP000271098"/>
    </source>
</evidence>
<dbReference type="InterPro" id="IPR036133">
    <property type="entry name" value="EB1_C_sf"/>
</dbReference>
<feature type="coiled-coil region" evidence="6">
    <location>
        <begin position="2"/>
        <end position="50"/>
    </location>
</feature>
<keyword evidence="3 5" id="KW-0493">Microtubule</keyword>
<keyword evidence="10" id="KW-1185">Reference proteome</keyword>
<evidence type="ECO:0000256" key="7">
    <source>
        <dbReference type="SAM" id="MobiDB-lite"/>
    </source>
</evidence>
<dbReference type="InterPro" id="IPR004953">
    <property type="entry name" value="EB1_C"/>
</dbReference>
<dbReference type="PANTHER" id="PTHR10623">
    <property type="entry name" value="MICROTUBULE-ASSOCIATED PROTEIN RP/EB FAMILY MEMBER"/>
    <property type="match status" value="1"/>
</dbReference>
<feature type="domain" description="EB1 C-terminal" evidence="8">
    <location>
        <begin position="1"/>
        <end position="64"/>
    </location>
</feature>
<dbReference type="AlphaFoldDB" id="A0A183DBQ3"/>
<evidence type="ECO:0000259" key="8">
    <source>
        <dbReference type="PROSITE" id="PS51230"/>
    </source>
</evidence>
<accession>A0A183DBQ3</accession>
<evidence type="ECO:0000256" key="1">
    <source>
        <dbReference type="ARBA" id="ARBA00004245"/>
    </source>
</evidence>
<organism evidence="11">
    <name type="scientific">Gongylonema pulchrum</name>
    <dbReference type="NCBI Taxonomy" id="637853"/>
    <lineage>
        <taxon>Eukaryota</taxon>
        <taxon>Metazoa</taxon>
        <taxon>Ecdysozoa</taxon>
        <taxon>Nematoda</taxon>
        <taxon>Chromadorea</taxon>
        <taxon>Rhabditida</taxon>
        <taxon>Spirurina</taxon>
        <taxon>Spiruromorpha</taxon>
        <taxon>Spiruroidea</taxon>
        <taxon>Gongylonematidae</taxon>
        <taxon>Gongylonema</taxon>
    </lineage>
</organism>
<dbReference type="SUPFAM" id="SSF140612">
    <property type="entry name" value="EB1 dimerisation domain-like"/>
    <property type="match status" value="1"/>
</dbReference>
<keyword evidence="4" id="KW-0206">Cytoskeleton</keyword>
<dbReference type="GO" id="GO:0005874">
    <property type="term" value="C:microtubule"/>
    <property type="evidence" value="ECO:0007669"/>
    <property type="project" value="UniProtKB-KW"/>
</dbReference>
<proteinExistence type="predicted"/>
<evidence type="ECO:0000256" key="4">
    <source>
        <dbReference type="ARBA" id="ARBA00023212"/>
    </source>
</evidence>
<dbReference type="Proteomes" id="UP000271098">
    <property type="component" value="Unassembled WGS sequence"/>
</dbReference>
<dbReference type="Pfam" id="PF03271">
    <property type="entry name" value="EB1"/>
    <property type="match status" value="1"/>
</dbReference>
<name>A0A183DBQ3_9BILA</name>
<reference evidence="9 10" key="2">
    <citation type="submission" date="2018-11" db="EMBL/GenBank/DDBJ databases">
        <authorList>
            <consortium name="Pathogen Informatics"/>
        </authorList>
    </citation>
    <scope>NUCLEOTIDE SEQUENCE [LARGE SCALE GENOMIC DNA]</scope>
</reference>
<reference evidence="11" key="1">
    <citation type="submission" date="2016-06" db="UniProtKB">
        <authorList>
            <consortium name="WormBaseParasite"/>
        </authorList>
    </citation>
    <scope>IDENTIFICATION</scope>
</reference>
<keyword evidence="6" id="KW-0175">Coiled coil</keyword>
<evidence type="ECO:0000256" key="3">
    <source>
        <dbReference type="ARBA" id="ARBA00022701"/>
    </source>
</evidence>
<comment type="subcellular location">
    <subcellularLocation>
        <location evidence="1">Cytoplasm</location>
        <location evidence="1">Cytoskeleton</location>
    </subcellularLocation>
</comment>
<keyword evidence="2" id="KW-0963">Cytoplasm</keyword>
<dbReference type="GO" id="GO:0008017">
    <property type="term" value="F:microtubule binding"/>
    <property type="evidence" value="ECO:0007669"/>
    <property type="project" value="InterPro"/>
</dbReference>
<evidence type="ECO:0000256" key="2">
    <source>
        <dbReference type="ARBA" id="ARBA00022490"/>
    </source>
</evidence>